<dbReference type="EMBL" id="BARV01028084">
    <property type="protein sequence ID" value="GAI44465.1"/>
    <property type="molecule type" value="Genomic_DNA"/>
</dbReference>
<dbReference type="InterPro" id="IPR006119">
    <property type="entry name" value="Resolv_N"/>
</dbReference>
<reference evidence="5" key="1">
    <citation type="journal article" date="2014" name="Front. Microbiol.">
        <title>High frequency of phylogenetically diverse reductive dehalogenase-homologous genes in deep subseafloor sedimentary metagenomes.</title>
        <authorList>
            <person name="Kawai M."/>
            <person name="Futagami T."/>
            <person name="Toyoda A."/>
            <person name="Takaki Y."/>
            <person name="Nishi S."/>
            <person name="Hori S."/>
            <person name="Arai W."/>
            <person name="Tsubouchi T."/>
            <person name="Morono Y."/>
            <person name="Uchiyama I."/>
            <person name="Ito T."/>
            <person name="Fujiyama A."/>
            <person name="Inagaki F."/>
            <person name="Takami H."/>
        </authorList>
    </citation>
    <scope>NUCLEOTIDE SEQUENCE</scope>
    <source>
        <strain evidence="5">Expedition CK06-06</strain>
    </source>
</reference>
<keyword evidence="2" id="KW-0238">DNA-binding</keyword>
<dbReference type="GO" id="GO:0003677">
    <property type="term" value="F:DNA binding"/>
    <property type="evidence" value="ECO:0007669"/>
    <property type="project" value="UniProtKB-KW"/>
</dbReference>
<dbReference type="InterPro" id="IPR036162">
    <property type="entry name" value="Resolvase-like_N_sf"/>
</dbReference>
<comment type="caution">
    <text evidence="5">The sequence shown here is derived from an EMBL/GenBank/DDBJ whole genome shotgun (WGS) entry which is preliminary data.</text>
</comment>
<evidence type="ECO:0000256" key="2">
    <source>
        <dbReference type="ARBA" id="ARBA00023125"/>
    </source>
</evidence>
<keyword evidence="1" id="KW-0229">DNA integration</keyword>
<evidence type="ECO:0000259" key="4">
    <source>
        <dbReference type="PROSITE" id="PS51736"/>
    </source>
</evidence>
<dbReference type="Gene3D" id="3.40.50.1390">
    <property type="entry name" value="Resolvase, N-terminal catalytic domain"/>
    <property type="match status" value="1"/>
</dbReference>
<feature type="non-terminal residue" evidence="5">
    <location>
        <position position="58"/>
    </location>
</feature>
<accession>X1Q063</accession>
<dbReference type="SUPFAM" id="SSF53041">
    <property type="entry name" value="Resolvase-like"/>
    <property type="match status" value="1"/>
</dbReference>
<organism evidence="5">
    <name type="scientific">marine sediment metagenome</name>
    <dbReference type="NCBI Taxonomy" id="412755"/>
    <lineage>
        <taxon>unclassified sequences</taxon>
        <taxon>metagenomes</taxon>
        <taxon>ecological metagenomes</taxon>
    </lineage>
</organism>
<protein>
    <recommendedName>
        <fullName evidence="4">Resolvase/invertase-type recombinase catalytic domain-containing protein</fullName>
    </recommendedName>
</protein>
<dbReference type="Pfam" id="PF00239">
    <property type="entry name" value="Resolvase"/>
    <property type="match status" value="1"/>
</dbReference>
<evidence type="ECO:0000256" key="3">
    <source>
        <dbReference type="ARBA" id="ARBA00023172"/>
    </source>
</evidence>
<sequence length="58" mass="6275">MNSKDNSRQRVGNYARVSSQEQAVEGVSIDAQVAALKANAKIQGWEIVDEYIDGGYSG</sequence>
<dbReference type="InterPro" id="IPR006118">
    <property type="entry name" value="Recombinase_CS"/>
</dbReference>
<dbReference type="AlphaFoldDB" id="X1Q063"/>
<feature type="domain" description="Resolvase/invertase-type recombinase catalytic" evidence="4">
    <location>
        <begin position="10"/>
        <end position="58"/>
    </location>
</feature>
<evidence type="ECO:0000313" key="5">
    <source>
        <dbReference type="EMBL" id="GAI44465.1"/>
    </source>
</evidence>
<dbReference type="GO" id="GO:0000150">
    <property type="term" value="F:DNA strand exchange activity"/>
    <property type="evidence" value="ECO:0007669"/>
    <property type="project" value="InterPro"/>
</dbReference>
<gene>
    <name evidence="5" type="ORF">S06H3_45052</name>
</gene>
<evidence type="ECO:0000256" key="1">
    <source>
        <dbReference type="ARBA" id="ARBA00022908"/>
    </source>
</evidence>
<dbReference type="PROSITE" id="PS51736">
    <property type="entry name" value="RECOMBINASES_3"/>
    <property type="match status" value="1"/>
</dbReference>
<dbReference type="PROSITE" id="PS00397">
    <property type="entry name" value="RECOMBINASES_1"/>
    <property type="match status" value="1"/>
</dbReference>
<name>X1Q063_9ZZZZ</name>
<proteinExistence type="predicted"/>
<dbReference type="GO" id="GO:0015074">
    <property type="term" value="P:DNA integration"/>
    <property type="evidence" value="ECO:0007669"/>
    <property type="project" value="UniProtKB-KW"/>
</dbReference>
<keyword evidence="3" id="KW-0233">DNA recombination</keyword>